<comment type="caution">
    <text evidence="2">The sequence shown here is derived from an EMBL/GenBank/DDBJ whole genome shotgun (WGS) entry which is preliminary data.</text>
</comment>
<protein>
    <submittedName>
        <fullName evidence="2">Uncharacterized protein</fullName>
    </submittedName>
</protein>
<sequence>MSRPWSVTFFSVGRASSLLVGSDPAVSTKPSGIEKNAFNVESQLFDILLVQPLPLQDFLNHNYPIILSSTIRLLADMFAKDPEAASRRHYQIHNTIKRWKTCDARVDLSPPPEFTDLQTTFQNILFERKVKPLDIPGYVKMLQNAEERRAATACADIFEKMDKELFFGLCQDLGPRLCQKWFNELQVINQLPEDTTPSNNDTQLSSEQTADGLHCIRESPAPQYGEKEPWKTFTHTFVCNPSTAEDESSQVAQLVSSQPDEIEYTDELDCEPRTSRVHPHTKGQEDGTQRSNKRRCMRKPRDTQVELDDQYSSDQSNDTAPFTDDDSEACTEFCGDKNIENDFHGVSKDQVHQST</sequence>
<gene>
    <name evidence="2" type="ORF">FOXB_03057</name>
</gene>
<dbReference type="EMBL" id="AFQF01001022">
    <property type="protein sequence ID" value="EGU86424.1"/>
    <property type="molecule type" value="Genomic_DNA"/>
</dbReference>
<dbReference type="OrthoDB" id="5053870at2759"/>
<proteinExistence type="predicted"/>
<accession>F9F9I2</accession>
<evidence type="ECO:0000313" key="2">
    <source>
        <dbReference type="EMBL" id="EGU86424.1"/>
    </source>
</evidence>
<reference evidence="2" key="1">
    <citation type="journal article" date="2012" name="Mol. Plant Microbe Interact.">
        <title>A highly conserved effector in Fusarium oxysporum is required for full virulence on Arabidopsis.</title>
        <authorList>
            <person name="Thatcher L.F."/>
            <person name="Gardiner D.M."/>
            <person name="Kazan K."/>
            <person name="Manners J."/>
        </authorList>
    </citation>
    <scope>NUCLEOTIDE SEQUENCE [LARGE SCALE GENOMIC DNA]</scope>
    <source>
        <strain evidence="2">Fo5176</strain>
    </source>
</reference>
<organism evidence="2">
    <name type="scientific">Fusarium oxysporum (strain Fo5176)</name>
    <name type="common">Fusarium vascular wilt</name>
    <dbReference type="NCBI Taxonomy" id="660025"/>
    <lineage>
        <taxon>Eukaryota</taxon>
        <taxon>Fungi</taxon>
        <taxon>Dikarya</taxon>
        <taxon>Ascomycota</taxon>
        <taxon>Pezizomycotina</taxon>
        <taxon>Sordariomycetes</taxon>
        <taxon>Hypocreomycetidae</taxon>
        <taxon>Hypocreales</taxon>
        <taxon>Nectriaceae</taxon>
        <taxon>Fusarium</taxon>
        <taxon>Fusarium oxysporum species complex</taxon>
    </lineage>
</organism>
<evidence type="ECO:0000256" key="1">
    <source>
        <dbReference type="SAM" id="MobiDB-lite"/>
    </source>
</evidence>
<name>F9F9I2_FUSOF</name>
<dbReference type="AlphaFoldDB" id="F9F9I2"/>
<feature type="region of interest" description="Disordered" evidence="1">
    <location>
        <begin position="273"/>
        <end position="330"/>
    </location>
</feature>